<sequence length="149" mass="16684">MRWMGLDVGEKRIGIAISDPLEITAQGYMVLQRSGSFRKDLDSLCQMMSDREIDGLVIGLPKNMNGTEGPMAEKVRGFGTELAKLVKIPIFYWDERLSTGSAEKALLEADLSRRERRSRIDKVAAVIILQNFLDAKVGMNLEQKGKIPE</sequence>
<accession>A0A4R1RTG8</accession>
<dbReference type="GO" id="GO:0005829">
    <property type="term" value="C:cytosol"/>
    <property type="evidence" value="ECO:0007669"/>
    <property type="project" value="TreeGrafter"/>
</dbReference>
<dbReference type="InterPro" id="IPR012337">
    <property type="entry name" value="RNaseH-like_sf"/>
</dbReference>
<comment type="similarity">
    <text evidence="5">Belongs to the YqgF HJR family.</text>
</comment>
<dbReference type="GO" id="GO:0000967">
    <property type="term" value="P:rRNA 5'-end processing"/>
    <property type="evidence" value="ECO:0007669"/>
    <property type="project" value="UniProtKB-UniRule"/>
</dbReference>
<evidence type="ECO:0000313" key="7">
    <source>
        <dbReference type="EMBL" id="TCL69360.1"/>
    </source>
</evidence>
<dbReference type="InterPro" id="IPR037027">
    <property type="entry name" value="YqgF/RNaseH-like_dom_sf"/>
</dbReference>
<dbReference type="GO" id="GO:0016788">
    <property type="term" value="F:hydrolase activity, acting on ester bonds"/>
    <property type="evidence" value="ECO:0007669"/>
    <property type="project" value="UniProtKB-UniRule"/>
</dbReference>
<dbReference type="PANTHER" id="PTHR33317">
    <property type="entry name" value="POLYNUCLEOTIDYL TRANSFERASE, RIBONUCLEASE H-LIKE SUPERFAMILY PROTEIN"/>
    <property type="match status" value="1"/>
</dbReference>
<evidence type="ECO:0000256" key="5">
    <source>
        <dbReference type="HAMAP-Rule" id="MF_00651"/>
    </source>
</evidence>
<dbReference type="Pfam" id="PF03652">
    <property type="entry name" value="RuvX"/>
    <property type="match status" value="1"/>
</dbReference>
<evidence type="ECO:0000256" key="3">
    <source>
        <dbReference type="ARBA" id="ARBA00022722"/>
    </source>
</evidence>
<dbReference type="InterPro" id="IPR006641">
    <property type="entry name" value="YqgF/RNaseH-like_dom"/>
</dbReference>
<keyword evidence="1 5" id="KW-0963">Cytoplasm</keyword>
<keyword evidence="3 5" id="KW-0540">Nuclease</keyword>
<dbReference type="NCBIfam" id="TIGR00250">
    <property type="entry name" value="RNAse_H_YqgF"/>
    <property type="match status" value="1"/>
</dbReference>
<keyword evidence="8" id="KW-1185">Reference proteome</keyword>
<evidence type="ECO:0000259" key="6">
    <source>
        <dbReference type="SMART" id="SM00732"/>
    </source>
</evidence>
<dbReference type="CDD" id="cd16964">
    <property type="entry name" value="YqgF"/>
    <property type="match status" value="1"/>
</dbReference>
<keyword evidence="2 5" id="KW-0690">Ribosome biogenesis</keyword>
<reference evidence="7 8" key="1">
    <citation type="submission" date="2019-03" db="EMBL/GenBank/DDBJ databases">
        <title>Genomic Encyclopedia of Type Strains, Phase IV (KMG-IV): sequencing the most valuable type-strain genomes for metagenomic binning, comparative biology and taxonomic classification.</title>
        <authorList>
            <person name="Goeker M."/>
        </authorList>
    </citation>
    <scope>NUCLEOTIDE SEQUENCE [LARGE SCALE GENOMIC DNA]</scope>
    <source>
        <strain evidence="7 8">LX-B</strain>
    </source>
</reference>
<comment type="function">
    <text evidence="5">Could be a nuclease involved in processing of the 5'-end of pre-16S rRNA.</text>
</comment>
<dbReference type="Gene3D" id="3.30.420.140">
    <property type="entry name" value="YqgF/RNase H-like domain"/>
    <property type="match status" value="1"/>
</dbReference>
<comment type="subcellular location">
    <subcellularLocation>
        <location evidence="5">Cytoplasm</location>
    </subcellularLocation>
</comment>
<dbReference type="AlphaFoldDB" id="A0A4R1RTG8"/>
<gene>
    <name evidence="7" type="ORF">EDC14_101257</name>
</gene>
<dbReference type="OrthoDB" id="9796140at2"/>
<evidence type="ECO:0000256" key="4">
    <source>
        <dbReference type="ARBA" id="ARBA00022801"/>
    </source>
</evidence>
<feature type="domain" description="YqgF/RNase H-like" evidence="6">
    <location>
        <begin position="1"/>
        <end position="102"/>
    </location>
</feature>
<dbReference type="Proteomes" id="UP000295008">
    <property type="component" value="Unassembled WGS sequence"/>
</dbReference>
<name>A0A4R1RTG8_HYDET</name>
<dbReference type="InterPro" id="IPR005227">
    <property type="entry name" value="YqgF"/>
</dbReference>
<organism evidence="7 8">
    <name type="scientific">Hydrogenispora ethanolica</name>
    <dbReference type="NCBI Taxonomy" id="1082276"/>
    <lineage>
        <taxon>Bacteria</taxon>
        <taxon>Bacillati</taxon>
        <taxon>Bacillota</taxon>
        <taxon>Hydrogenispora</taxon>
    </lineage>
</organism>
<comment type="caution">
    <text evidence="7">The sequence shown here is derived from an EMBL/GenBank/DDBJ whole genome shotgun (WGS) entry which is preliminary data.</text>
</comment>
<proteinExistence type="inferred from homology"/>
<dbReference type="EMBL" id="SLUN01000012">
    <property type="protein sequence ID" value="TCL69360.1"/>
    <property type="molecule type" value="Genomic_DNA"/>
</dbReference>
<evidence type="ECO:0000256" key="2">
    <source>
        <dbReference type="ARBA" id="ARBA00022517"/>
    </source>
</evidence>
<dbReference type="SMART" id="SM00732">
    <property type="entry name" value="YqgFc"/>
    <property type="match status" value="1"/>
</dbReference>
<dbReference type="EC" id="3.1.-.-" evidence="5"/>
<dbReference type="GO" id="GO:0004518">
    <property type="term" value="F:nuclease activity"/>
    <property type="evidence" value="ECO:0007669"/>
    <property type="project" value="UniProtKB-KW"/>
</dbReference>
<dbReference type="RefSeq" id="WP_132014380.1">
    <property type="nucleotide sequence ID" value="NZ_SLUN01000012.1"/>
</dbReference>
<evidence type="ECO:0000256" key="1">
    <source>
        <dbReference type="ARBA" id="ARBA00022490"/>
    </source>
</evidence>
<dbReference type="PANTHER" id="PTHR33317:SF4">
    <property type="entry name" value="POLYNUCLEOTIDYL TRANSFERASE, RIBONUCLEASE H-LIKE SUPERFAMILY PROTEIN"/>
    <property type="match status" value="1"/>
</dbReference>
<protein>
    <recommendedName>
        <fullName evidence="5">Putative pre-16S rRNA nuclease</fullName>
        <ecNumber evidence="5">3.1.-.-</ecNumber>
    </recommendedName>
</protein>
<dbReference type="SUPFAM" id="SSF53098">
    <property type="entry name" value="Ribonuclease H-like"/>
    <property type="match status" value="1"/>
</dbReference>
<dbReference type="HAMAP" id="MF_00651">
    <property type="entry name" value="Nuclease_YqgF"/>
    <property type="match status" value="1"/>
</dbReference>
<keyword evidence="4 5" id="KW-0378">Hydrolase</keyword>
<evidence type="ECO:0000313" key="8">
    <source>
        <dbReference type="Proteomes" id="UP000295008"/>
    </source>
</evidence>